<name>F8LE97_9BACT</name>
<dbReference type="AlphaFoldDB" id="F8LE97"/>
<proteinExistence type="predicted"/>
<organism evidence="1">
    <name type="scientific">Waddlia chondrophila 2032/99</name>
    <dbReference type="NCBI Taxonomy" id="765953"/>
    <lineage>
        <taxon>Bacteria</taxon>
        <taxon>Pseudomonadati</taxon>
        <taxon>Chlamydiota</taxon>
        <taxon>Chlamydiia</taxon>
        <taxon>Parachlamydiales</taxon>
        <taxon>Waddliaceae</taxon>
        <taxon>Waddlia</taxon>
    </lineage>
</organism>
<sequence length="84" mass="9714">MSNFQILNSFQYRSGSVFPRAFGNPEFKNVQGQFHLDDILTHPESKFINCGLKGFEIYSPDGRGAYFYKDGTFRGFLKYRELGD</sequence>
<reference evidence="1" key="1">
    <citation type="submission" date="2011-05" db="EMBL/GenBank/DDBJ databases">
        <title>Unity in variety -- the pan-genome of the Chlamydiae.</title>
        <authorList>
            <person name="Collingro A."/>
            <person name="Tischler P."/>
            <person name="Weinmaier T."/>
            <person name="Penz T."/>
            <person name="Heinz E."/>
            <person name="Brunham R.C."/>
            <person name="Read T.D."/>
            <person name="Bavoil P.M."/>
            <person name="Sachse K."/>
            <person name="Kahane S."/>
            <person name="Friedman M.G."/>
            <person name="Rattei T."/>
            <person name="Myers G.S.A."/>
            <person name="Horn M."/>
        </authorList>
    </citation>
    <scope>NUCLEOTIDE SEQUENCE</scope>
    <source>
        <strain evidence="1">2032/99</strain>
    </source>
</reference>
<dbReference type="EMBL" id="FR872657">
    <property type="protein sequence ID" value="CCB91812.1"/>
    <property type="molecule type" value="Genomic_DNA"/>
</dbReference>
<evidence type="ECO:0000313" key="1">
    <source>
        <dbReference type="EMBL" id="CCB91812.1"/>
    </source>
</evidence>
<gene>
    <name evidence="1" type="ORF">WCH_AX06760</name>
</gene>
<accession>F8LE97</accession>
<protein>
    <submittedName>
        <fullName evidence="1">Uncharacterized protein</fullName>
    </submittedName>
</protein>